<accession>A0A7W5E864</accession>
<keyword evidence="2" id="KW-0808">Transferase</keyword>
<comment type="caution">
    <text evidence="2">The sequence shown here is derived from an EMBL/GenBank/DDBJ whole genome shotgun (WGS) entry which is preliminary data.</text>
</comment>
<evidence type="ECO:0000313" key="3">
    <source>
        <dbReference type="Proteomes" id="UP000584325"/>
    </source>
</evidence>
<gene>
    <name evidence="2" type="ORF">FHS02_000583</name>
</gene>
<proteinExistence type="predicted"/>
<dbReference type="GO" id="GO:0016757">
    <property type="term" value="F:glycosyltransferase activity"/>
    <property type="evidence" value="ECO:0007669"/>
    <property type="project" value="UniProtKB-KW"/>
</dbReference>
<protein>
    <submittedName>
        <fullName evidence="2">Adenine/guanine phosphoribosyltransferase-like PRPP-binding protein</fullName>
    </submittedName>
</protein>
<reference evidence="2 3" key="1">
    <citation type="submission" date="2020-08" db="EMBL/GenBank/DDBJ databases">
        <title>Genomic Encyclopedia of Type Strains, Phase III (KMG-III): the genomes of soil and plant-associated and newly described type strains.</title>
        <authorList>
            <person name="Whitman W."/>
        </authorList>
    </citation>
    <scope>NUCLEOTIDE SEQUENCE [LARGE SCALE GENOMIC DNA]</scope>
    <source>
        <strain evidence="2 3">CECT 7753</strain>
    </source>
</reference>
<dbReference type="AlphaFoldDB" id="A0A7W5E864"/>
<feature type="compositionally biased region" description="Basic and acidic residues" evidence="1">
    <location>
        <begin position="1"/>
        <end position="12"/>
    </location>
</feature>
<feature type="region of interest" description="Disordered" evidence="1">
    <location>
        <begin position="1"/>
        <end position="26"/>
    </location>
</feature>
<evidence type="ECO:0000313" key="2">
    <source>
        <dbReference type="EMBL" id="MBB3219796.1"/>
    </source>
</evidence>
<dbReference type="RefSeq" id="WP_175424711.1">
    <property type="nucleotide sequence ID" value="NZ_CP040017.1"/>
</dbReference>
<organism evidence="2 3">
    <name type="scientific">Pseudoduganella umbonata</name>
    <dbReference type="NCBI Taxonomy" id="864828"/>
    <lineage>
        <taxon>Bacteria</taxon>
        <taxon>Pseudomonadati</taxon>
        <taxon>Pseudomonadota</taxon>
        <taxon>Betaproteobacteria</taxon>
        <taxon>Burkholderiales</taxon>
        <taxon>Oxalobacteraceae</taxon>
        <taxon>Telluria group</taxon>
        <taxon>Pseudoduganella</taxon>
    </lineage>
</organism>
<name>A0A7W5E864_9BURK</name>
<dbReference type="EMBL" id="JACHXS010000001">
    <property type="protein sequence ID" value="MBB3219796.1"/>
    <property type="molecule type" value="Genomic_DNA"/>
</dbReference>
<keyword evidence="2" id="KW-0328">Glycosyltransferase</keyword>
<evidence type="ECO:0000256" key="1">
    <source>
        <dbReference type="SAM" id="MobiDB-lite"/>
    </source>
</evidence>
<dbReference type="Proteomes" id="UP000584325">
    <property type="component" value="Unassembled WGS sequence"/>
</dbReference>
<sequence>MAADVVQHDRGNRQGAQQVDPGRTPGIMMRKQSFASVDDVVRGGDAQLSTGNLAGQVPGKINAAARYYKKAEPINQPND</sequence>